<feature type="non-terminal residue" evidence="2">
    <location>
        <position position="1"/>
    </location>
</feature>
<reference evidence="2" key="1">
    <citation type="submission" date="2020-02" db="EMBL/GenBank/DDBJ databases">
        <authorList>
            <person name="Meier V. D."/>
        </authorList>
    </citation>
    <scope>NUCLEOTIDE SEQUENCE</scope>
    <source>
        <strain evidence="2">AVDCRST_MAG04</strain>
    </source>
</reference>
<accession>A0A6J4JKZ6</accession>
<evidence type="ECO:0000256" key="1">
    <source>
        <dbReference type="SAM" id="MobiDB-lite"/>
    </source>
</evidence>
<feature type="compositionally biased region" description="Basic residues" evidence="1">
    <location>
        <begin position="40"/>
        <end position="50"/>
    </location>
</feature>
<name>A0A6J4JKZ6_9PROT</name>
<evidence type="ECO:0000313" key="2">
    <source>
        <dbReference type="EMBL" id="CAA9281239.1"/>
    </source>
</evidence>
<sequence length="83" mass="9375">ARTCSGAPQRQHLALDRRPRPGWCGHRGVGLGHTRGLPLHGRRPLHHHGRQPCGPRGPPHGGRSRPGRPRGRWPSWRRRYDGL</sequence>
<organism evidence="2">
    <name type="scientific">uncultured Acetobacteraceae bacterium</name>
    <dbReference type="NCBI Taxonomy" id="169975"/>
    <lineage>
        <taxon>Bacteria</taxon>
        <taxon>Pseudomonadati</taxon>
        <taxon>Pseudomonadota</taxon>
        <taxon>Alphaproteobacteria</taxon>
        <taxon>Acetobacterales</taxon>
        <taxon>Acetobacteraceae</taxon>
        <taxon>environmental samples</taxon>
    </lineage>
</organism>
<dbReference type="AlphaFoldDB" id="A0A6J4JKZ6"/>
<gene>
    <name evidence="2" type="ORF">AVDCRST_MAG04-3739</name>
</gene>
<feature type="compositionally biased region" description="Basic residues" evidence="1">
    <location>
        <begin position="62"/>
        <end position="77"/>
    </location>
</feature>
<dbReference type="EMBL" id="CADCTL010000283">
    <property type="protein sequence ID" value="CAA9281239.1"/>
    <property type="molecule type" value="Genomic_DNA"/>
</dbReference>
<feature type="region of interest" description="Disordered" evidence="1">
    <location>
        <begin position="1"/>
        <end position="83"/>
    </location>
</feature>
<protein>
    <submittedName>
        <fullName evidence="2">Uncharacterized protein</fullName>
    </submittedName>
</protein>
<proteinExistence type="predicted"/>
<feature type="non-terminal residue" evidence="2">
    <location>
        <position position="83"/>
    </location>
</feature>